<sequence length="194" mass="22541">MEKRQSCPLIILQHRKCKSDWIGGLSSLPWWSKENLKTSETFLLSGHFKAKENLPFYQLVRAQIMGQATIAWGVFFQAILLKYPETNTFHTSKGEVSLSIFDIHSFLSYAFLGVFHLSIFDVHGHICDEVIPIERKLTNKFSLSCTYLLTAYHKLMRGRKGKPTIEQWIALWFREPNKYHASRKSDQENQAPHP</sequence>
<protein>
    <recommendedName>
        <fullName evidence="3">Aminotransferase-like plant mobile domain-containing protein</fullName>
    </recommendedName>
</protein>
<keyword evidence="2" id="KW-1185">Reference proteome</keyword>
<dbReference type="EMBL" id="JAKOGI010000864">
    <property type="protein sequence ID" value="KAJ8429736.1"/>
    <property type="molecule type" value="Genomic_DNA"/>
</dbReference>
<reference evidence="1" key="1">
    <citation type="submission" date="2022-04" db="EMBL/GenBank/DDBJ databases">
        <title>Carnegiea gigantea Genome sequencing and assembly v2.</title>
        <authorList>
            <person name="Copetti D."/>
            <person name="Sanderson M.J."/>
            <person name="Burquez A."/>
            <person name="Wojciechowski M.F."/>
        </authorList>
    </citation>
    <scope>NUCLEOTIDE SEQUENCE</scope>
    <source>
        <strain evidence="1">SGP5-SGP5p</strain>
        <tissue evidence="1">Aerial part</tissue>
    </source>
</reference>
<dbReference type="Proteomes" id="UP001153076">
    <property type="component" value="Unassembled WGS sequence"/>
</dbReference>
<evidence type="ECO:0000313" key="1">
    <source>
        <dbReference type="EMBL" id="KAJ8429736.1"/>
    </source>
</evidence>
<evidence type="ECO:0000313" key="2">
    <source>
        <dbReference type="Proteomes" id="UP001153076"/>
    </source>
</evidence>
<accession>A0A9Q1Q650</accession>
<evidence type="ECO:0008006" key="3">
    <source>
        <dbReference type="Google" id="ProtNLM"/>
    </source>
</evidence>
<comment type="caution">
    <text evidence="1">The sequence shown here is derived from an EMBL/GenBank/DDBJ whole genome shotgun (WGS) entry which is preliminary data.</text>
</comment>
<dbReference type="OrthoDB" id="913267at2759"/>
<dbReference type="AlphaFoldDB" id="A0A9Q1Q650"/>
<organism evidence="1 2">
    <name type="scientific">Carnegiea gigantea</name>
    <dbReference type="NCBI Taxonomy" id="171969"/>
    <lineage>
        <taxon>Eukaryota</taxon>
        <taxon>Viridiplantae</taxon>
        <taxon>Streptophyta</taxon>
        <taxon>Embryophyta</taxon>
        <taxon>Tracheophyta</taxon>
        <taxon>Spermatophyta</taxon>
        <taxon>Magnoliopsida</taxon>
        <taxon>eudicotyledons</taxon>
        <taxon>Gunneridae</taxon>
        <taxon>Pentapetalae</taxon>
        <taxon>Caryophyllales</taxon>
        <taxon>Cactineae</taxon>
        <taxon>Cactaceae</taxon>
        <taxon>Cactoideae</taxon>
        <taxon>Echinocereeae</taxon>
        <taxon>Carnegiea</taxon>
    </lineage>
</organism>
<proteinExistence type="predicted"/>
<gene>
    <name evidence="1" type="ORF">Cgig2_023125</name>
</gene>
<name>A0A9Q1Q650_9CARY</name>